<gene>
    <name evidence="1" type="ORF">IE53DRAFT_13545</name>
</gene>
<dbReference type="EMBL" id="KZ820767">
    <property type="protein sequence ID" value="PWN46698.1"/>
    <property type="molecule type" value="Genomic_DNA"/>
</dbReference>
<sequence length="105" mass="11608">MCGPGRSPSPRLPMRLSVGWMASLFLFFFFFSSIIHSPSHSSSLPSSESAINPWSTPLPLPSAPLLLPFSFPLYPLSSRPRLSFPSMLDPSSLSLYHFLHTALKT</sequence>
<organism evidence="1 2">
    <name type="scientific">Violaceomyces palustris</name>
    <dbReference type="NCBI Taxonomy" id="1673888"/>
    <lineage>
        <taxon>Eukaryota</taxon>
        <taxon>Fungi</taxon>
        <taxon>Dikarya</taxon>
        <taxon>Basidiomycota</taxon>
        <taxon>Ustilaginomycotina</taxon>
        <taxon>Ustilaginomycetes</taxon>
        <taxon>Violaceomycetales</taxon>
        <taxon>Violaceomycetaceae</taxon>
        <taxon>Violaceomyces</taxon>
    </lineage>
</organism>
<reference evidence="1 2" key="1">
    <citation type="journal article" date="2018" name="Mol. Biol. Evol.">
        <title>Broad Genomic Sampling Reveals a Smut Pathogenic Ancestry of the Fungal Clade Ustilaginomycotina.</title>
        <authorList>
            <person name="Kijpornyongpan T."/>
            <person name="Mondo S.J."/>
            <person name="Barry K."/>
            <person name="Sandor L."/>
            <person name="Lee J."/>
            <person name="Lipzen A."/>
            <person name="Pangilinan J."/>
            <person name="LaButti K."/>
            <person name="Hainaut M."/>
            <person name="Henrissat B."/>
            <person name="Grigoriev I.V."/>
            <person name="Spatafora J.W."/>
            <person name="Aime M.C."/>
        </authorList>
    </citation>
    <scope>NUCLEOTIDE SEQUENCE [LARGE SCALE GENOMIC DNA]</scope>
    <source>
        <strain evidence="1 2">SA 807</strain>
    </source>
</reference>
<name>A0ACD0NLI9_9BASI</name>
<evidence type="ECO:0000313" key="1">
    <source>
        <dbReference type="EMBL" id="PWN46698.1"/>
    </source>
</evidence>
<proteinExistence type="predicted"/>
<dbReference type="Proteomes" id="UP000245626">
    <property type="component" value="Unassembled WGS sequence"/>
</dbReference>
<evidence type="ECO:0000313" key="2">
    <source>
        <dbReference type="Proteomes" id="UP000245626"/>
    </source>
</evidence>
<accession>A0ACD0NLI9</accession>
<keyword evidence="2" id="KW-1185">Reference proteome</keyword>
<protein>
    <submittedName>
        <fullName evidence="1">Uncharacterized protein</fullName>
    </submittedName>
</protein>